<comment type="similarity">
    <text evidence="1">Belongs to the ribosome association toxin RatA family.</text>
</comment>
<protein>
    <submittedName>
        <fullName evidence="3">Ubiquinone-binding protein</fullName>
    </submittedName>
</protein>
<dbReference type="PANTHER" id="PTHR12901:SF10">
    <property type="entry name" value="COENZYME Q-BINDING PROTEIN COQ10, MITOCHONDRIAL"/>
    <property type="match status" value="1"/>
</dbReference>
<dbReference type="Pfam" id="PF03364">
    <property type="entry name" value="Polyketide_cyc"/>
    <property type="match status" value="1"/>
</dbReference>
<sequence length="164" mass="18788">MKRFRDRRHVPYAAAEMFRLVSDVESYPKFVPLCEGMRVRRRTPLEHGIEIIVAEMQVGFKAICERYTSRVTCDSPKLEVRVEYIDGPFKRLESRWTFRDEEPNASGSKRSCVDFSIAYEFKSAALGLLMGAVFDKAFHKYADAFVERAGKVYGRAAGSLRSLS</sequence>
<dbReference type="KEGG" id="mbry:B1812_19660"/>
<dbReference type="Gene3D" id="3.30.530.20">
    <property type="match status" value="1"/>
</dbReference>
<proteinExistence type="inferred from homology"/>
<dbReference type="PANTHER" id="PTHR12901">
    <property type="entry name" value="SPERM PROTEIN HOMOLOG"/>
    <property type="match status" value="1"/>
</dbReference>
<dbReference type="EMBL" id="CP019948">
    <property type="protein sequence ID" value="ARN82925.1"/>
    <property type="molecule type" value="Genomic_DNA"/>
</dbReference>
<keyword evidence="4" id="KW-1185">Reference proteome</keyword>
<dbReference type="AlphaFoldDB" id="A0A1W6MZB6"/>
<feature type="domain" description="Coenzyme Q-binding protein COQ10 START" evidence="2">
    <location>
        <begin position="10"/>
        <end position="145"/>
    </location>
</feature>
<dbReference type="CDD" id="cd07813">
    <property type="entry name" value="COQ10p_like"/>
    <property type="match status" value="1"/>
</dbReference>
<name>A0A1W6MZB6_9HYPH</name>
<accession>A0A1W6MZB6</accession>
<dbReference type="SUPFAM" id="SSF55961">
    <property type="entry name" value="Bet v1-like"/>
    <property type="match status" value="1"/>
</dbReference>
<reference evidence="3 4" key="1">
    <citation type="submission" date="2017-02" db="EMBL/GenBank/DDBJ databases">
        <authorList>
            <person name="Peterson S.W."/>
        </authorList>
    </citation>
    <scope>NUCLEOTIDE SEQUENCE [LARGE SCALE GENOMIC DNA]</scope>
    <source>
        <strain evidence="3 4">S285</strain>
    </source>
</reference>
<evidence type="ECO:0000259" key="2">
    <source>
        <dbReference type="Pfam" id="PF03364"/>
    </source>
</evidence>
<dbReference type="InterPro" id="IPR023393">
    <property type="entry name" value="START-like_dom_sf"/>
</dbReference>
<evidence type="ECO:0000256" key="1">
    <source>
        <dbReference type="ARBA" id="ARBA00008918"/>
    </source>
</evidence>
<evidence type="ECO:0000313" key="4">
    <source>
        <dbReference type="Proteomes" id="UP000193978"/>
    </source>
</evidence>
<dbReference type="InterPro" id="IPR044996">
    <property type="entry name" value="COQ10-like"/>
</dbReference>
<organism evidence="3 4">
    <name type="scientific">Methylocystis bryophila</name>
    <dbReference type="NCBI Taxonomy" id="655015"/>
    <lineage>
        <taxon>Bacteria</taxon>
        <taxon>Pseudomonadati</taxon>
        <taxon>Pseudomonadota</taxon>
        <taxon>Alphaproteobacteria</taxon>
        <taxon>Hyphomicrobiales</taxon>
        <taxon>Methylocystaceae</taxon>
        <taxon>Methylocystis</taxon>
    </lineage>
</organism>
<gene>
    <name evidence="3" type="ORF">B1812_19660</name>
</gene>
<dbReference type="GO" id="GO:0045333">
    <property type="term" value="P:cellular respiration"/>
    <property type="evidence" value="ECO:0007669"/>
    <property type="project" value="InterPro"/>
</dbReference>
<dbReference type="RefSeq" id="WP_085773065.1">
    <property type="nucleotide sequence ID" value="NZ_AP027149.1"/>
</dbReference>
<keyword evidence="3" id="KW-0830">Ubiquinone</keyword>
<evidence type="ECO:0000313" key="3">
    <source>
        <dbReference type="EMBL" id="ARN82925.1"/>
    </source>
</evidence>
<dbReference type="InterPro" id="IPR005031">
    <property type="entry name" value="COQ10_START"/>
</dbReference>
<dbReference type="STRING" id="655015.B1812_19660"/>
<dbReference type="GO" id="GO:0048039">
    <property type="term" value="F:ubiquinone binding"/>
    <property type="evidence" value="ECO:0007669"/>
    <property type="project" value="InterPro"/>
</dbReference>
<dbReference type="Proteomes" id="UP000193978">
    <property type="component" value="Chromosome"/>
</dbReference>
<dbReference type="OrthoDB" id="9804759at2"/>